<dbReference type="AlphaFoldDB" id="A0A173V5F2"/>
<sequence>MTFRELLKKHNIKQLDIAYKLKCDTSNLRKYDNLLDRSIKEVMLIHELTNIPYKELIGTELKD</sequence>
<reference evidence="1 2" key="1">
    <citation type="submission" date="2015-09" db="EMBL/GenBank/DDBJ databases">
        <authorList>
            <consortium name="Pathogen Informatics"/>
        </authorList>
    </citation>
    <scope>NUCLEOTIDE SEQUENCE [LARGE SCALE GENOMIC DNA]</scope>
    <source>
        <strain evidence="1 2">2789STDY5608872</strain>
    </source>
</reference>
<accession>A0A173V5F2</accession>
<name>A0A173V5F2_PARDI</name>
<evidence type="ECO:0000313" key="2">
    <source>
        <dbReference type="Proteomes" id="UP000095591"/>
    </source>
</evidence>
<evidence type="ECO:0008006" key="3">
    <source>
        <dbReference type="Google" id="ProtNLM"/>
    </source>
</evidence>
<proteinExistence type="predicted"/>
<gene>
    <name evidence="1" type="ORF">ERS852429_02653</name>
</gene>
<organism evidence="1 2">
    <name type="scientific">Parabacteroides distasonis</name>
    <dbReference type="NCBI Taxonomy" id="823"/>
    <lineage>
        <taxon>Bacteria</taxon>
        <taxon>Pseudomonadati</taxon>
        <taxon>Bacteroidota</taxon>
        <taxon>Bacteroidia</taxon>
        <taxon>Bacteroidales</taxon>
        <taxon>Tannerellaceae</taxon>
        <taxon>Parabacteroides</taxon>
    </lineage>
</organism>
<evidence type="ECO:0000313" key="1">
    <source>
        <dbReference type="EMBL" id="CUN22461.1"/>
    </source>
</evidence>
<protein>
    <recommendedName>
        <fullName evidence="3">XRE family transcriptional regulator</fullName>
    </recommendedName>
</protein>
<dbReference type="Proteomes" id="UP000095591">
    <property type="component" value="Unassembled WGS sequence"/>
</dbReference>
<dbReference type="EMBL" id="CYXP01000006">
    <property type="protein sequence ID" value="CUN22461.1"/>
    <property type="molecule type" value="Genomic_DNA"/>
</dbReference>